<proteinExistence type="predicted"/>
<reference evidence="1" key="1">
    <citation type="journal article" date="2023" name="Nat. Commun.">
        <title>Diploid and tetraploid genomes of Acorus and the evolution of monocots.</title>
        <authorList>
            <person name="Ma L."/>
            <person name="Liu K.W."/>
            <person name="Li Z."/>
            <person name="Hsiao Y.Y."/>
            <person name="Qi Y."/>
            <person name="Fu T."/>
            <person name="Tang G.D."/>
            <person name="Zhang D."/>
            <person name="Sun W.H."/>
            <person name="Liu D.K."/>
            <person name="Li Y."/>
            <person name="Chen G.Z."/>
            <person name="Liu X.D."/>
            <person name="Liao X.Y."/>
            <person name="Jiang Y.T."/>
            <person name="Yu X."/>
            <person name="Hao Y."/>
            <person name="Huang J."/>
            <person name="Zhao X.W."/>
            <person name="Ke S."/>
            <person name="Chen Y.Y."/>
            <person name="Wu W.L."/>
            <person name="Hsu J.L."/>
            <person name="Lin Y.F."/>
            <person name="Huang M.D."/>
            <person name="Li C.Y."/>
            <person name="Huang L."/>
            <person name="Wang Z.W."/>
            <person name="Zhao X."/>
            <person name="Zhong W.Y."/>
            <person name="Peng D.H."/>
            <person name="Ahmad S."/>
            <person name="Lan S."/>
            <person name="Zhang J.S."/>
            <person name="Tsai W.C."/>
            <person name="Van de Peer Y."/>
            <person name="Liu Z.J."/>
        </authorList>
    </citation>
    <scope>NUCLEOTIDE SEQUENCE</scope>
    <source>
        <strain evidence="1">CP</strain>
    </source>
</reference>
<gene>
    <name evidence="1" type="ORF">QJS10_CPA09g00986</name>
</gene>
<accession>A0AAV9E466</accession>
<dbReference type="EMBL" id="JAUJYO010000009">
    <property type="protein sequence ID" value="KAK1307982.1"/>
    <property type="molecule type" value="Genomic_DNA"/>
</dbReference>
<reference evidence="1" key="2">
    <citation type="submission" date="2023-06" db="EMBL/GenBank/DDBJ databases">
        <authorList>
            <person name="Ma L."/>
            <person name="Liu K.-W."/>
            <person name="Li Z."/>
            <person name="Hsiao Y.-Y."/>
            <person name="Qi Y."/>
            <person name="Fu T."/>
            <person name="Tang G."/>
            <person name="Zhang D."/>
            <person name="Sun W.-H."/>
            <person name="Liu D.-K."/>
            <person name="Li Y."/>
            <person name="Chen G.-Z."/>
            <person name="Liu X.-D."/>
            <person name="Liao X.-Y."/>
            <person name="Jiang Y.-T."/>
            <person name="Yu X."/>
            <person name="Hao Y."/>
            <person name="Huang J."/>
            <person name="Zhao X.-W."/>
            <person name="Ke S."/>
            <person name="Chen Y.-Y."/>
            <person name="Wu W.-L."/>
            <person name="Hsu J.-L."/>
            <person name="Lin Y.-F."/>
            <person name="Huang M.-D."/>
            <person name="Li C.-Y."/>
            <person name="Huang L."/>
            <person name="Wang Z.-W."/>
            <person name="Zhao X."/>
            <person name="Zhong W.-Y."/>
            <person name="Peng D.-H."/>
            <person name="Ahmad S."/>
            <person name="Lan S."/>
            <person name="Zhang J.-S."/>
            <person name="Tsai W.-C."/>
            <person name="Van De Peer Y."/>
            <person name="Liu Z.-J."/>
        </authorList>
    </citation>
    <scope>NUCLEOTIDE SEQUENCE</scope>
    <source>
        <strain evidence="1">CP</strain>
        <tissue evidence="1">Leaves</tissue>
    </source>
</reference>
<dbReference type="AlphaFoldDB" id="A0AAV9E466"/>
<protein>
    <submittedName>
        <fullName evidence="1">Uncharacterized protein</fullName>
    </submittedName>
</protein>
<organism evidence="1 2">
    <name type="scientific">Acorus calamus</name>
    <name type="common">Sweet flag</name>
    <dbReference type="NCBI Taxonomy" id="4465"/>
    <lineage>
        <taxon>Eukaryota</taxon>
        <taxon>Viridiplantae</taxon>
        <taxon>Streptophyta</taxon>
        <taxon>Embryophyta</taxon>
        <taxon>Tracheophyta</taxon>
        <taxon>Spermatophyta</taxon>
        <taxon>Magnoliopsida</taxon>
        <taxon>Liliopsida</taxon>
        <taxon>Acoraceae</taxon>
        <taxon>Acorus</taxon>
    </lineage>
</organism>
<evidence type="ECO:0000313" key="1">
    <source>
        <dbReference type="EMBL" id="KAK1307982.1"/>
    </source>
</evidence>
<name>A0AAV9E466_ACOCL</name>
<keyword evidence="2" id="KW-1185">Reference proteome</keyword>
<sequence>MDELREMEQAKNEQQYRIDLENPPVKMFTSRGTQTDGEILNERGCMEGLGEYFLHLQKEANKQKLRESFGGEGQRGWVVISGE</sequence>
<dbReference type="Proteomes" id="UP001180020">
    <property type="component" value="Unassembled WGS sequence"/>
</dbReference>
<evidence type="ECO:0000313" key="2">
    <source>
        <dbReference type="Proteomes" id="UP001180020"/>
    </source>
</evidence>
<comment type="caution">
    <text evidence="1">The sequence shown here is derived from an EMBL/GenBank/DDBJ whole genome shotgun (WGS) entry which is preliminary data.</text>
</comment>